<feature type="chain" id="PRO_5043047213" evidence="5">
    <location>
        <begin position="25"/>
        <end position="633"/>
    </location>
</feature>
<comment type="caution">
    <text evidence="6">The sequence shown here is derived from an EMBL/GenBank/DDBJ whole genome shotgun (WGS) entry which is preliminary data.</text>
</comment>
<evidence type="ECO:0000313" key="7">
    <source>
        <dbReference type="Proteomes" id="UP001372834"/>
    </source>
</evidence>
<name>A0AAN8RTS7_POLSC</name>
<feature type="transmembrane region" description="Helical" evidence="4">
    <location>
        <begin position="536"/>
        <end position="560"/>
    </location>
</feature>
<evidence type="ECO:0000256" key="2">
    <source>
        <dbReference type="ARBA" id="ARBA00022729"/>
    </source>
</evidence>
<evidence type="ECO:0000256" key="4">
    <source>
        <dbReference type="SAM" id="Phobius"/>
    </source>
</evidence>
<keyword evidence="2 5" id="KW-0732">Signal</keyword>
<keyword evidence="3" id="KW-0677">Repeat</keyword>
<dbReference type="GO" id="GO:0005615">
    <property type="term" value="C:extracellular space"/>
    <property type="evidence" value="ECO:0007669"/>
    <property type="project" value="TreeGrafter"/>
</dbReference>
<dbReference type="InterPro" id="IPR003591">
    <property type="entry name" value="Leu-rich_rpt_typical-subtyp"/>
</dbReference>
<dbReference type="Gene3D" id="3.80.10.10">
    <property type="entry name" value="Ribonuclease Inhibitor"/>
    <property type="match status" value="2"/>
</dbReference>
<keyword evidence="4" id="KW-0812">Transmembrane</keyword>
<sequence>MIKSRSMNVLCLASFLGAVVYVQGRPAMCPDECTCSSDEWGRRQVICSKGGLRDPIPIGSVEEDVEVFKISAPVNDPNFLTIGPIFQKFFRLEQLEIVRSNIPAIGKHSFWGVPTLKQLNLIQNNISHILEHNFRGLVNLIELHLDENRIESMPSETFRHLRELKVLTLSGNRIHELVPRLFIMVGKLQELDLSRNPLNDLNPEVFKDIHNLRKFKCRRCHLTSLNKLIYQLLNNLTELDLGENEFKYLKSHEFHSLRKLKVLKLDNNLLTVVNEYTFAPITSKSKQINEMSEVEVALEEIDLSRNYLAKINIRSFSNLTNLTTIDISYNKLDKLEFGTFLPVVSSLKRLNISGNLISMSELKSLFQISSQLTHVSLSDMELSNFPQGLFAYQENLRYLNLSGNRFAFVPPHMVTLMTRVQILDLSRNHFRGLNERIIVRLEKVARLFLEENPWACDLCHIPPILNRVNKTEVGASFRDLTCKSPHALAGRTVSSLQADELGWCSNSETSGDMTDDTSDFMGMPGRLIPKEATAGIVFALVALALFFLSGISLLACMAYYRRRRTNHYYTREEHRSQTESFFENPSAVHNGHGNSVYKLSREGSLMKKKKVTIATIDEIVKYPEHTIFTNGPR</sequence>
<dbReference type="PRINTS" id="PR00019">
    <property type="entry name" value="LEURICHRPT"/>
</dbReference>
<dbReference type="PANTHER" id="PTHR24373">
    <property type="entry name" value="SLIT RELATED LEUCINE-RICH REPEAT NEURONAL PROTEIN"/>
    <property type="match status" value="1"/>
</dbReference>
<gene>
    <name evidence="6" type="ORF">RUM43_008451</name>
</gene>
<dbReference type="PANTHER" id="PTHR24373:SF370">
    <property type="entry name" value="FISH-LIPS, ISOFORM E"/>
    <property type="match status" value="1"/>
</dbReference>
<evidence type="ECO:0000256" key="3">
    <source>
        <dbReference type="ARBA" id="ARBA00022737"/>
    </source>
</evidence>
<keyword evidence="4" id="KW-0472">Membrane</keyword>
<protein>
    <submittedName>
        <fullName evidence="6">Uncharacterized protein</fullName>
    </submittedName>
</protein>
<organism evidence="6 7">
    <name type="scientific">Polyplax serrata</name>
    <name type="common">Common mouse louse</name>
    <dbReference type="NCBI Taxonomy" id="468196"/>
    <lineage>
        <taxon>Eukaryota</taxon>
        <taxon>Metazoa</taxon>
        <taxon>Ecdysozoa</taxon>
        <taxon>Arthropoda</taxon>
        <taxon>Hexapoda</taxon>
        <taxon>Insecta</taxon>
        <taxon>Pterygota</taxon>
        <taxon>Neoptera</taxon>
        <taxon>Paraneoptera</taxon>
        <taxon>Psocodea</taxon>
        <taxon>Troctomorpha</taxon>
        <taxon>Phthiraptera</taxon>
        <taxon>Anoplura</taxon>
        <taxon>Polyplacidae</taxon>
        <taxon>Polyplax</taxon>
    </lineage>
</organism>
<dbReference type="Pfam" id="PF13855">
    <property type="entry name" value="LRR_8"/>
    <property type="match status" value="4"/>
</dbReference>
<keyword evidence="4" id="KW-1133">Transmembrane helix</keyword>
<reference evidence="6 7" key="1">
    <citation type="submission" date="2023-10" db="EMBL/GenBank/DDBJ databases">
        <title>Genomes of two closely related lineages of the louse Polyplax serrata with different host specificities.</title>
        <authorList>
            <person name="Martinu J."/>
            <person name="Tarabai H."/>
            <person name="Stefka J."/>
            <person name="Hypsa V."/>
        </authorList>
    </citation>
    <scope>NUCLEOTIDE SEQUENCE [LARGE SCALE GENOMIC DNA]</scope>
    <source>
        <strain evidence="6">HR10_N</strain>
    </source>
</reference>
<dbReference type="Proteomes" id="UP001372834">
    <property type="component" value="Unassembled WGS sequence"/>
</dbReference>
<dbReference type="InterPro" id="IPR050328">
    <property type="entry name" value="Dev_Immune_Receptor"/>
</dbReference>
<dbReference type="AlphaFoldDB" id="A0AAN8RTS7"/>
<feature type="signal peptide" evidence="5">
    <location>
        <begin position="1"/>
        <end position="24"/>
    </location>
</feature>
<evidence type="ECO:0000256" key="5">
    <source>
        <dbReference type="SAM" id="SignalP"/>
    </source>
</evidence>
<evidence type="ECO:0000256" key="1">
    <source>
        <dbReference type="ARBA" id="ARBA00022614"/>
    </source>
</evidence>
<keyword evidence="1" id="KW-0433">Leucine-rich repeat</keyword>
<dbReference type="EMBL" id="JAWJWE010000038">
    <property type="protein sequence ID" value="KAK6622609.1"/>
    <property type="molecule type" value="Genomic_DNA"/>
</dbReference>
<dbReference type="InterPro" id="IPR001611">
    <property type="entry name" value="Leu-rich_rpt"/>
</dbReference>
<dbReference type="SMART" id="SM00369">
    <property type="entry name" value="LRR_TYP"/>
    <property type="match status" value="11"/>
</dbReference>
<evidence type="ECO:0000313" key="6">
    <source>
        <dbReference type="EMBL" id="KAK6622609.1"/>
    </source>
</evidence>
<dbReference type="GO" id="GO:0031012">
    <property type="term" value="C:extracellular matrix"/>
    <property type="evidence" value="ECO:0007669"/>
    <property type="project" value="TreeGrafter"/>
</dbReference>
<dbReference type="InterPro" id="IPR032675">
    <property type="entry name" value="LRR_dom_sf"/>
</dbReference>
<dbReference type="PROSITE" id="PS51450">
    <property type="entry name" value="LRR"/>
    <property type="match status" value="3"/>
</dbReference>
<dbReference type="SUPFAM" id="SSF52058">
    <property type="entry name" value="L domain-like"/>
    <property type="match status" value="1"/>
</dbReference>
<proteinExistence type="predicted"/>
<accession>A0AAN8RTS7</accession>